<protein>
    <submittedName>
        <fullName evidence="2">Uncharacterized protein</fullName>
    </submittedName>
</protein>
<keyword evidence="1" id="KW-0472">Membrane</keyword>
<feature type="transmembrane region" description="Helical" evidence="1">
    <location>
        <begin position="87"/>
        <end position="107"/>
    </location>
</feature>
<reference evidence="2 3" key="1">
    <citation type="submission" date="2021-02" db="EMBL/GenBank/DDBJ databases">
        <title>Niveibacterium changnyeongensis HC41.</title>
        <authorList>
            <person name="Kang M."/>
        </authorList>
    </citation>
    <scope>NUCLEOTIDE SEQUENCE [LARGE SCALE GENOMIC DNA]</scope>
    <source>
        <strain evidence="2 3">HC41</strain>
    </source>
</reference>
<organism evidence="2 3">
    <name type="scientific">Niveibacterium microcysteis</name>
    <dbReference type="NCBI Taxonomy" id="2811415"/>
    <lineage>
        <taxon>Bacteria</taxon>
        <taxon>Pseudomonadati</taxon>
        <taxon>Pseudomonadota</taxon>
        <taxon>Betaproteobacteria</taxon>
        <taxon>Rhodocyclales</taxon>
        <taxon>Rhodocyclaceae</taxon>
        <taxon>Niveibacterium</taxon>
    </lineage>
</organism>
<proteinExistence type="predicted"/>
<name>A0ABX7M922_9RHOO</name>
<feature type="transmembrane region" description="Helical" evidence="1">
    <location>
        <begin position="114"/>
        <end position="132"/>
    </location>
</feature>
<dbReference type="Proteomes" id="UP000663570">
    <property type="component" value="Chromosome"/>
</dbReference>
<keyword evidence="1" id="KW-1133">Transmembrane helix</keyword>
<feature type="transmembrane region" description="Helical" evidence="1">
    <location>
        <begin position="56"/>
        <end position="75"/>
    </location>
</feature>
<evidence type="ECO:0000313" key="3">
    <source>
        <dbReference type="Proteomes" id="UP000663570"/>
    </source>
</evidence>
<keyword evidence="1" id="KW-0812">Transmembrane</keyword>
<gene>
    <name evidence="2" type="ORF">JY500_03090</name>
</gene>
<evidence type="ECO:0000313" key="2">
    <source>
        <dbReference type="EMBL" id="QSI77658.1"/>
    </source>
</evidence>
<evidence type="ECO:0000256" key="1">
    <source>
        <dbReference type="SAM" id="Phobius"/>
    </source>
</evidence>
<accession>A0ABX7M922</accession>
<keyword evidence="3" id="KW-1185">Reference proteome</keyword>
<dbReference type="EMBL" id="CP071060">
    <property type="protein sequence ID" value="QSI77658.1"/>
    <property type="molecule type" value="Genomic_DNA"/>
</dbReference>
<sequence>MQQLLLVLVFVAFAVSAPIKVTALCATLLLLITLTVVAVTHAVAGVSTTVSSAFKAVFLSLCFLAIWLLTLLSYVKGSGSASFHNLSLLMLLASLFGAFVMGFKVALPLSFSSSAIVAVLSAGISGALIWGARSYL</sequence>
<dbReference type="RefSeq" id="WP_206255041.1">
    <property type="nucleotide sequence ID" value="NZ_CP071060.1"/>
</dbReference>
<feature type="transmembrane region" description="Helical" evidence="1">
    <location>
        <begin position="26"/>
        <end position="44"/>
    </location>
</feature>